<dbReference type="PANTHER" id="PTHR37815:SF3">
    <property type="entry name" value="UPF0397 PROTEIN SPR0429"/>
    <property type="match status" value="1"/>
</dbReference>
<evidence type="ECO:0000313" key="4">
    <source>
        <dbReference type="EMBL" id="GCF93718.1"/>
    </source>
</evidence>
<evidence type="ECO:0000313" key="5">
    <source>
        <dbReference type="Proteomes" id="UP000290567"/>
    </source>
</evidence>
<feature type="transmembrane region" description="Helical" evidence="3">
    <location>
        <begin position="39"/>
        <end position="61"/>
    </location>
</feature>
<dbReference type="Proteomes" id="UP000290567">
    <property type="component" value="Unassembled WGS sequence"/>
</dbReference>
<feature type="transmembrane region" description="Helical" evidence="3">
    <location>
        <begin position="104"/>
        <end position="125"/>
    </location>
</feature>
<keyword evidence="5" id="KW-1185">Reference proteome</keyword>
<dbReference type="Pfam" id="PF07155">
    <property type="entry name" value="ECF-ribofla_trS"/>
    <property type="match status" value="1"/>
</dbReference>
<reference evidence="5" key="1">
    <citation type="submission" date="2019-02" db="EMBL/GenBank/DDBJ databases">
        <title>Draft genome sequence of Enterococcus sp. Gos25-1.</title>
        <authorList>
            <person name="Tanaka N."/>
            <person name="Shiwa Y."/>
            <person name="Fujita N."/>
        </authorList>
    </citation>
    <scope>NUCLEOTIDE SEQUENCE [LARGE SCALE GENOMIC DNA]</scope>
    <source>
        <strain evidence="5">Gos25-1</strain>
    </source>
</reference>
<dbReference type="OrthoDB" id="411368at2"/>
<evidence type="ECO:0000256" key="3">
    <source>
        <dbReference type="SAM" id="Phobius"/>
    </source>
</evidence>
<dbReference type="EMBL" id="BJCC01000012">
    <property type="protein sequence ID" value="GCF93718.1"/>
    <property type="molecule type" value="Genomic_DNA"/>
</dbReference>
<dbReference type="PANTHER" id="PTHR37815">
    <property type="entry name" value="UPF0397 PROTEIN BC_2624-RELATED"/>
    <property type="match status" value="1"/>
</dbReference>
<dbReference type="InterPro" id="IPR009825">
    <property type="entry name" value="ECF_substrate-spec-like"/>
</dbReference>
<proteinExistence type="predicted"/>
<dbReference type="AlphaFoldDB" id="A0A4P5PCM0"/>
<sequence length="163" mass="17638">MKIKQLTTIAMMTALTVTLSIMFIIPVPATKGFVTLCEVGIYTSSLLFGPTGGLLVGAMSGGLIDMISGYPEWALFSIVIHGLQGWLLGKIVQKMPTYKGRLVGFFSASLFMIVGYALATAFLYSWPAGIASLPTNLVQNIFGIAVTIPLYQTLTRVVHRLQF</sequence>
<comment type="caution">
    <text evidence="4">The sequence shown here is derived from an EMBL/GenBank/DDBJ whole genome shotgun (WGS) entry which is preliminary data.</text>
</comment>
<feature type="transmembrane region" description="Helical" evidence="3">
    <location>
        <begin position="6"/>
        <end position="27"/>
    </location>
</feature>
<dbReference type="Gene3D" id="1.10.1760.20">
    <property type="match status" value="1"/>
</dbReference>
<keyword evidence="3" id="KW-0472">Membrane</keyword>
<accession>A0A4P5PCM0</accession>
<feature type="transmembrane region" description="Helical" evidence="3">
    <location>
        <begin position="137"/>
        <end position="154"/>
    </location>
</feature>
<organism evidence="4 5">
    <name type="scientific">Enterococcus florum</name>
    <dbReference type="NCBI Taxonomy" id="2480627"/>
    <lineage>
        <taxon>Bacteria</taxon>
        <taxon>Bacillati</taxon>
        <taxon>Bacillota</taxon>
        <taxon>Bacilli</taxon>
        <taxon>Lactobacillales</taxon>
        <taxon>Enterococcaceae</taxon>
        <taxon>Enterococcus</taxon>
    </lineage>
</organism>
<evidence type="ECO:0000256" key="2">
    <source>
        <dbReference type="ARBA" id="ARBA00022989"/>
    </source>
</evidence>
<gene>
    <name evidence="4" type="ORF">NRIC_16090</name>
</gene>
<evidence type="ECO:0000256" key="1">
    <source>
        <dbReference type="ARBA" id="ARBA00022692"/>
    </source>
</evidence>
<feature type="transmembrane region" description="Helical" evidence="3">
    <location>
        <begin position="73"/>
        <end position="92"/>
    </location>
</feature>
<dbReference type="RefSeq" id="WP_146622173.1">
    <property type="nucleotide sequence ID" value="NZ_BJCC01000012.1"/>
</dbReference>
<protein>
    <submittedName>
        <fullName evidence="4">Membrane protein</fullName>
    </submittedName>
</protein>
<dbReference type="GO" id="GO:0016020">
    <property type="term" value="C:membrane"/>
    <property type="evidence" value="ECO:0007669"/>
    <property type="project" value="InterPro"/>
</dbReference>
<keyword evidence="2 3" id="KW-1133">Transmembrane helix</keyword>
<name>A0A4P5PCM0_9ENTE</name>
<keyword evidence="1 3" id="KW-0812">Transmembrane</keyword>